<dbReference type="AlphaFoldDB" id="A0AB38BXI1"/>
<accession>A0AB38BXI1</accession>
<dbReference type="RefSeq" id="WP_032660027.1">
    <property type="nucleotide sequence ID" value="NZ_CP196763.1"/>
</dbReference>
<reference evidence="1 2" key="1">
    <citation type="submission" date="2016-10" db="EMBL/GenBank/DDBJ databases">
        <authorList>
            <person name="Varghese N."/>
            <person name="Submissions S."/>
        </authorList>
    </citation>
    <scope>NUCLEOTIDE SEQUENCE [LARGE SCALE GENOMIC DNA]</scope>
    <source>
        <strain evidence="1 2">BS0292</strain>
    </source>
</reference>
<evidence type="ECO:0000313" key="1">
    <source>
        <dbReference type="EMBL" id="SFO31703.1"/>
    </source>
</evidence>
<name>A0AB38BXI1_PSESX</name>
<dbReference type="Gene3D" id="2.30.320.10">
    <property type="entry name" value="YwqG-like"/>
    <property type="match status" value="1"/>
</dbReference>
<sequence length="202" mass="22214">MEIVQKIMLSPDIDNAAVILGGNTVRLTKWPVNPDGVPLILIATLYCSAIKGAVGLKAIPADGTIYIFSTYSESDYFLDKITYDGAVSERDIKEIGYTHVVMSDTSVEISGTERFIPRTMTTLAEQLIEDSSHPMLSMISNSLTNDSYISPTVSAEYAFVMQLYSSDFPYPFKDIFYLTDAVGCLFLKKDGSGQGLFFVHTA</sequence>
<dbReference type="Proteomes" id="UP000183083">
    <property type="component" value="Unassembled WGS sequence"/>
</dbReference>
<protein>
    <recommendedName>
        <fullName evidence="3">DUF1963 domain-containing protein</fullName>
    </recommendedName>
</protein>
<dbReference type="EMBL" id="FOVV01000012">
    <property type="protein sequence ID" value="SFO31703.1"/>
    <property type="molecule type" value="Genomic_DNA"/>
</dbReference>
<evidence type="ECO:0008006" key="3">
    <source>
        <dbReference type="Google" id="ProtNLM"/>
    </source>
</evidence>
<organism evidence="1 2">
    <name type="scientific">Pseudomonas syringae</name>
    <dbReference type="NCBI Taxonomy" id="317"/>
    <lineage>
        <taxon>Bacteria</taxon>
        <taxon>Pseudomonadati</taxon>
        <taxon>Pseudomonadota</taxon>
        <taxon>Gammaproteobacteria</taxon>
        <taxon>Pseudomonadales</taxon>
        <taxon>Pseudomonadaceae</taxon>
        <taxon>Pseudomonas</taxon>
    </lineage>
</organism>
<comment type="caution">
    <text evidence="1">The sequence shown here is derived from an EMBL/GenBank/DDBJ whole genome shotgun (WGS) entry which is preliminary data.</text>
</comment>
<proteinExistence type="predicted"/>
<gene>
    <name evidence="1" type="ORF">SAMN05444065_112133</name>
</gene>
<evidence type="ECO:0000313" key="2">
    <source>
        <dbReference type="Proteomes" id="UP000183083"/>
    </source>
</evidence>